<dbReference type="EMBL" id="JAQQWI010000017">
    <property type="protein sequence ID" value="KAK8005997.1"/>
    <property type="molecule type" value="Genomic_DNA"/>
</dbReference>
<protein>
    <submittedName>
        <fullName evidence="1">Uncharacterized protein</fullName>
    </submittedName>
</protein>
<dbReference type="Proteomes" id="UP001396898">
    <property type="component" value="Unassembled WGS sequence"/>
</dbReference>
<accession>A0ABR1R9T2</accession>
<proteinExistence type="predicted"/>
<sequence length="104" mass="11080">MAWGRTGAPCRRDGEGLLLLGLVVAELKDEIQLVVAHHAGPRREKAVGRVAAVRSRAKAEDAVAEHPEVDSMRIGLTHQNKGLAGYSTSVDTRSILSDGLGELN</sequence>
<name>A0ABR1R9T2_9PEZI</name>
<evidence type="ECO:0000313" key="1">
    <source>
        <dbReference type="EMBL" id="KAK8005997.1"/>
    </source>
</evidence>
<organism evidence="1 2">
    <name type="scientific">Apiospora marii</name>
    <dbReference type="NCBI Taxonomy" id="335849"/>
    <lineage>
        <taxon>Eukaryota</taxon>
        <taxon>Fungi</taxon>
        <taxon>Dikarya</taxon>
        <taxon>Ascomycota</taxon>
        <taxon>Pezizomycotina</taxon>
        <taxon>Sordariomycetes</taxon>
        <taxon>Xylariomycetidae</taxon>
        <taxon>Amphisphaeriales</taxon>
        <taxon>Apiosporaceae</taxon>
        <taxon>Apiospora</taxon>
    </lineage>
</organism>
<reference evidence="1 2" key="1">
    <citation type="submission" date="2023-01" db="EMBL/GenBank/DDBJ databases">
        <title>Analysis of 21 Apiospora genomes using comparative genomics revels a genus with tremendous synthesis potential of carbohydrate active enzymes and secondary metabolites.</title>
        <authorList>
            <person name="Sorensen T."/>
        </authorList>
    </citation>
    <scope>NUCLEOTIDE SEQUENCE [LARGE SCALE GENOMIC DNA]</scope>
    <source>
        <strain evidence="1 2">CBS 20057</strain>
    </source>
</reference>
<comment type="caution">
    <text evidence="1">The sequence shown here is derived from an EMBL/GenBank/DDBJ whole genome shotgun (WGS) entry which is preliminary data.</text>
</comment>
<gene>
    <name evidence="1" type="ORF">PG991_012294</name>
</gene>
<evidence type="ECO:0000313" key="2">
    <source>
        <dbReference type="Proteomes" id="UP001396898"/>
    </source>
</evidence>
<keyword evidence="2" id="KW-1185">Reference proteome</keyword>